<accession>A0A4Y8AIH2</accession>
<dbReference type="InterPro" id="IPR058501">
    <property type="entry name" value="DUF8188"/>
</dbReference>
<gene>
    <name evidence="4" type="ORF">E2R65_01580</name>
    <name evidence="3" type="ORF">GGR35_000685</name>
</gene>
<sequence>MSKQSPYFFGLGLFVAPFIIFVLLIIFAPGTPSQNSIKSYVRNSKEITLTIDKWIYLKGGMWAENLVKGDEAKFSHRLRYYLNFRKNRYKDFAVFYSAGYKKYFVIESYNNSMQNLLNYQKENALTCMVNKEELNNKNYGTIKHPVPILWITKGLGLSYPEYLKLYTINVTEYLRFYKGRQAFDKGACTVCAY</sequence>
<feature type="transmembrane region" description="Helical" evidence="1">
    <location>
        <begin position="7"/>
        <end position="28"/>
    </location>
</feature>
<proteinExistence type="predicted"/>
<reference evidence="3 6" key="3">
    <citation type="submission" date="2020-08" db="EMBL/GenBank/DDBJ databases">
        <title>Genomic Encyclopedia of Type Strains, Phase IV (KMG-IV): sequencing the most valuable type-strain genomes for metagenomic binning, comparative biology and taxonomic classification.</title>
        <authorList>
            <person name="Goeker M."/>
        </authorList>
    </citation>
    <scope>NUCLEOTIDE SEQUENCE [LARGE SCALE GENOMIC DNA]</scope>
    <source>
        <strain evidence="3 6">DSM 100995</strain>
    </source>
</reference>
<name>A0A4Y8AIH2_9SPHI</name>
<keyword evidence="1" id="KW-0472">Membrane</keyword>
<dbReference type="AlphaFoldDB" id="A0A4Y8AIH2"/>
<evidence type="ECO:0000313" key="3">
    <source>
        <dbReference type="EMBL" id="MBB3968099.1"/>
    </source>
</evidence>
<feature type="domain" description="DUF8188" evidence="2">
    <location>
        <begin position="34"/>
        <end position="185"/>
    </location>
</feature>
<evidence type="ECO:0000259" key="2">
    <source>
        <dbReference type="Pfam" id="PF26603"/>
    </source>
</evidence>
<dbReference type="EMBL" id="SNQG01000001">
    <property type="protein sequence ID" value="TEW68878.1"/>
    <property type="molecule type" value="Genomic_DNA"/>
</dbReference>
<reference evidence="4 5" key="1">
    <citation type="journal article" date="2016" name="Int. J. Syst. Evol. Microbiol.">
        <title>Proposal of Mucilaginibacter phyllosphaerae sp. nov. isolated from the phyllosphere of Galium album.</title>
        <authorList>
            <person name="Aydogan E.L."/>
            <person name="Busse H.J."/>
            <person name="Moser G."/>
            <person name="Muller C."/>
            <person name="Kampfer P."/>
            <person name="Glaeser S.P."/>
        </authorList>
    </citation>
    <scope>NUCLEOTIDE SEQUENCE [LARGE SCALE GENOMIC DNA]</scope>
    <source>
        <strain evidence="4 5">PP-F2FG21</strain>
    </source>
</reference>
<keyword evidence="6" id="KW-1185">Reference proteome</keyword>
<keyword evidence="1" id="KW-0812">Transmembrane</keyword>
<evidence type="ECO:0000256" key="1">
    <source>
        <dbReference type="SAM" id="Phobius"/>
    </source>
</evidence>
<protein>
    <recommendedName>
        <fullName evidence="2">DUF8188 domain-containing protein</fullName>
    </recommendedName>
</protein>
<reference evidence="4" key="2">
    <citation type="submission" date="2019-03" db="EMBL/GenBank/DDBJ databases">
        <authorList>
            <person name="Yan Y.-Q."/>
            <person name="Du Z.-J."/>
        </authorList>
    </citation>
    <scope>NUCLEOTIDE SEQUENCE</scope>
    <source>
        <strain evidence="4">PP-F2FG21</strain>
    </source>
</reference>
<comment type="caution">
    <text evidence="4">The sequence shown here is derived from an EMBL/GenBank/DDBJ whole genome shotgun (WGS) entry which is preliminary data.</text>
</comment>
<dbReference type="EMBL" id="JACIEG010000001">
    <property type="protein sequence ID" value="MBB3968099.1"/>
    <property type="molecule type" value="Genomic_DNA"/>
</dbReference>
<keyword evidence="1" id="KW-1133">Transmembrane helix</keyword>
<dbReference type="Proteomes" id="UP000297248">
    <property type="component" value="Unassembled WGS sequence"/>
</dbReference>
<dbReference type="Pfam" id="PF26603">
    <property type="entry name" value="DUF8188"/>
    <property type="match status" value="1"/>
</dbReference>
<organism evidence="4 5">
    <name type="scientific">Mucilaginibacter phyllosphaerae</name>
    <dbReference type="NCBI Taxonomy" id="1812349"/>
    <lineage>
        <taxon>Bacteria</taxon>
        <taxon>Pseudomonadati</taxon>
        <taxon>Bacteroidota</taxon>
        <taxon>Sphingobacteriia</taxon>
        <taxon>Sphingobacteriales</taxon>
        <taxon>Sphingobacteriaceae</taxon>
        <taxon>Mucilaginibacter</taxon>
    </lineage>
</organism>
<evidence type="ECO:0000313" key="6">
    <source>
        <dbReference type="Proteomes" id="UP000583101"/>
    </source>
</evidence>
<evidence type="ECO:0000313" key="5">
    <source>
        <dbReference type="Proteomes" id="UP000297248"/>
    </source>
</evidence>
<dbReference type="Proteomes" id="UP000583101">
    <property type="component" value="Unassembled WGS sequence"/>
</dbReference>
<dbReference type="RefSeq" id="WP_134334717.1">
    <property type="nucleotide sequence ID" value="NZ_BMCZ01000001.1"/>
</dbReference>
<evidence type="ECO:0000313" key="4">
    <source>
        <dbReference type="EMBL" id="TEW68878.1"/>
    </source>
</evidence>